<evidence type="ECO:0000313" key="2">
    <source>
        <dbReference type="Proteomes" id="UP001500037"/>
    </source>
</evidence>
<dbReference type="Proteomes" id="UP001500037">
    <property type="component" value="Unassembled WGS sequence"/>
</dbReference>
<organism evidence="1 2">
    <name type="scientific">Kitasatospora nipponensis</name>
    <dbReference type="NCBI Taxonomy" id="258049"/>
    <lineage>
        <taxon>Bacteria</taxon>
        <taxon>Bacillati</taxon>
        <taxon>Actinomycetota</taxon>
        <taxon>Actinomycetes</taxon>
        <taxon>Kitasatosporales</taxon>
        <taxon>Streptomycetaceae</taxon>
        <taxon>Kitasatospora</taxon>
    </lineage>
</organism>
<keyword evidence="2" id="KW-1185">Reference proteome</keyword>
<gene>
    <name evidence="1" type="ORF">GCM10009665_10530</name>
</gene>
<protein>
    <submittedName>
        <fullName evidence="1">Uncharacterized protein</fullName>
    </submittedName>
</protein>
<dbReference type="EMBL" id="BAAALF010000010">
    <property type="protein sequence ID" value="GAA1222206.1"/>
    <property type="molecule type" value="Genomic_DNA"/>
</dbReference>
<reference evidence="2" key="1">
    <citation type="journal article" date="2019" name="Int. J. Syst. Evol. Microbiol.">
        <title>The Global Catalogue of Microorganisms (GCM) 10K type strain sequencing project: providing services to taxonomists for standard genome sequencing and annotation.</title>
        <authorList>
            <consortium name="The Broad Institute Genomics Platform"/>
            <consortium name="The Broad Institute Genome Sequencing Center for Infectious Disease"/>
            <person name="Wu L."/>
            <person name="Ma J."/>
        </authorList>
    </citation>
    <scope>NUCLEOTIDE SEQUENCE [LARGE SCALE GENOMIC DNA]</scope>
    <source>
        <strain evidence="2">JCM 13004</strain>
    </source>
</reference>
<comment type="caution">
    <text evidence="1">The sequence shown here is derived from an EMBL/GenBank/DDBJ whole genome shotgun (WGS) entry which is preliminary data.</text>
</comment>
<accession>A0ABP4GEI7</accession>
<proteinExistence type="predicted"/>
<sequence length="100" mass="10101">MCHPKGPATSVATTGASQGTAEQVASGVAALASSEWPMQVAGALGYAVVPSSFFSGSSSGWCSVIDAGVPFAWVTADEAFAPVPQRASPSRELLAWTSQI</sequence>
<evidence type="ECO:0000313" key="1">
    <source>
        <dbReference type="EMBL" id="GAA1222206.1"/>
    </source>
</evidence>
<name>A0ABP4GEI7_9ACTN</name>